<keyword evidence="1" id="KW-0472">Membrane</keyword>
<feature type="domain" description="Bacterial Pleckstrin homology" evidence="2">
    <location>
        <begin position="353"/>
        <end position="442"/>
    </location>
</feature>
<feature type="transmembrane region" description="Helical" evidence="1">
    <location>
        <begin position="141"/>
        <end position="158"/>
    </location>
</feature>
<evidence type="ECO:0000313" key="4">
    <source>
        <dbReference type="Proteomes" id="UP000261032"/>
    </source>
</evidence>
<evidence type="ECO:0000313" key="3">
    <source>
        <dbReference type="EMBL" id="RGD80900.1"/>
    </source>
</evidence>
<feature type="transmembrane region" description="Helical" evidence="1">
    <location>
        <begin position="78"/>
        <end position="95"/>
    </location>
</feature>
<dbReference type="Pfam" id="PF10882">
    <property type="entry name" value="bPH_5"/>
    <property type="match status" value="1"/>
</dbReference>
<comment type="caution">
    <text evidence="3">The sequence shown here is derived from an EMBL/GenBank/DDBJ whole genome shotgun (WGS) entry which is preliminary data.</text>
</comment>
<feature type="transmembrane region" description="Helical" evidence="1">
    <location>
        <begin position="164"/>
        <end position="182"/>
    </location>
</feature>
<keyword evidence="1" id="KW-0812">Transmembrane</keyword>
<reference evidence="3 4" key="1">
    <citation type="submission" date="2018-08" db="EMBL/GenBank/DDBJ databases">
        <title>A genome reference for cultivated species of the human gut microbiota.</title>
        <authorList>
            <person name="Zou Y."/>
            <person name="Xue W."/>
            <person name="Luo G."/>
        </authorList>
    </citation>
    <scope>NUCLEOTIDE SEQUENCE [LARGE SCALE GENOMIC DNA]</scope>
    <source>
        <strain evidence="3 4">OM06-4</strain>
    </source>
</reference>
<proteinExistence type="predicted"/>
<dbReference type="EMBL" id="QUSL01000029">
    <property type="protein sequence ID" value="RGD80900.1"/>
    <property type="molecule type" value="Genomic_DNA"/>
</dbReference>
<keyword evidence="1" id="KW-1133">Transmembrane helix</keyword>
<evidence type="ECO:0000256" key="1">
    <source>
        <dbReference type="SAM" id="Phobius"/>
    </source>
</evidence>
<feature type="transmembrane region" description="Helical" evidence="1">
    <location>
        <begin position="236"/>
        <end position="255"/>
    </location>
</feature>
<dbReference type="Proteomes" id="UP000261032">
    <property type="component" value="Unassembled WGS sequence"/>
</dbReference>
<feature type="transmembrane region" description="Helical" evidence="1">
    <location>
        <begin position="211"/>
        <end position="230"/>
    </location>
</feature>
<sequence length="457" mass="53940">MWILILCLVFINVVMYFSSKRESRYNEGRLFLVTIPDWAYKSVEIKEIEKQFKKEHLWVFIISFITFIPLFIFSTKWLLLYFMIVIWFNVSVYYVPYRKARAKLLALKKLRNWPDEKIEKIKIDLSLSAYMEKHPFNLRRYFFVLIIDLSVLGNMIYFHAENAMYLYMVLQFMVLVLGIVFIKKLPNKTFCKNSEVNITLNLLRRDSFHHCFFFLITGDSIFNLALQFFLLEKLPFVILFLVALIMILCVIIIVIKANHYREKKAKILAHYNECEYTISNDDCWKIGWFGPTYYNKADPRTLISAPNGTQMTFNTAKPAYRIFIIGIWTFVIALLLWLFGYPYYLDITNNLVNLSLTDQAVVVDSPFYDVSIDLQKVNKAELADDLGKGIRTNGTDTFVYGKGNYTFDRYGKCKVYMASLHPCYIILYTDDITYIVNDDDIQNTKLIYQEIQEVLSQ</sequence>
<dbReference type="AlphaFoldDB" id="A0A3E3EAG3"/>
<evidence type="ECO:0000259" key="2">
    <source>
        <dbReference type="Pfam" id="PF10882"/>
    </source>
</evidence>
<feature type="transmembrane region" description="Helical" evidence="1">
    <location>
        <begin position="56"/>
        <end position="72"/>
    </location>
</feature>
<dbReference type="RefSeq" id="WP_117582311.1">
    <property type="nucleotide sequence ID" value="NZ_QUSL01000029.1"/>
</dbReference>
<accession>A0A3E3EAG3</accession>
<dbReference type="InterPro" id="IPR027783">
    <property type="entry name" value="Bacterial_PH-related"/>
</dbReference>
<gene>
    <name evidence="3" type="ORF">DXB93_14910</name>
</gene>
<feature type="transmembrane region" description="Helical" evidence="1">
    <location>
        <begin position="320"/>
        <end position="344"/>
    </location>
</feature>
<name>A0A3E3EAG3_9FIRM</name>
<protein>
    <recommendedName>
        <fullName evidence="2">Bacterial Pleckstrin homology domain-containing protein</fullName>
    </recommendedName>
</protein>
<organism evidence="3 4">
    <name type="scientific">Thomasclavelia ramosa</name>
    <dbReference type="NCBI Taxonomy" id="1547"/>
    <lineage>
        <taxon>Bacteria</taxon>
        <taxon>Bacillati</taxon>
        <taxon>Bacillota</taxon>
        <taxon>Erysipelotrichia</taxon>
        <taxon>Erysipelotrichales</taxon>
        <taxon>Coprobacillaceae</taxon>
        <taxon>Thomasclavelia</taxon>
    </lineage>
</organism>